<proteinExistence type="predicted"/>
<gene>
    <name evidence="2" type="ORF">DY000_02026055</name>
</gene>
<feature type="compositionally biased region" description="Basic and acidic residues" evidence="1">
    <location>
        <begin position="8"/>
        <end position="20"/>
    </location>
</feature>
<evidence type="ECO:0000256" key="1">
    <source>
        <dbReference type="SAM" id="MobiDB-lite"/>
    </source>
</evidence>
<comment type="caution">
    <text evidence="2">The sequence shown here is derived from an EMBL/GenBank/DDBJ whole genome shotgun (WGS) entry which is preliminary data.</text>
</comment>
<dbReference type="Proteomes" id="UP000266723">
    <property type="component" value="Unassembled WGS sequence"/>
</dbReference>
<protein>
    <submittedName>
        <fullName evidence="2">Uncharacterized protein</fullName>
    </submittedName>
</protein>
<reference evidence="2 3" key="1">
    <citation type="journal article" date="2020" name="BMC Genomics">
        <title>Intraspecific diversification of the crop wild relative Brassica cretica Lam. using demographic model selection.</title>
        <authorList>
            <person name="Kioukis A."/>
            <person name="Michalopoulou V.A."/>
            <person name="Briers L."/>
            <person name="Pirintsos S."/>
            <person name="Studholme D.J."/>
            <person name="Pavlidis P."/>
            <person name="Sarris P.F."/>
        </authorList>
    </citation>
    <scope>NUCLEOTIDE SEQUENCE [LARGE SCALE GENOMIC DNA]</scope>
    <source>
        <strain evidence="3">cv. PFS-1207/04</strain>
    </source>
</reference>
<sequence length="131" mass="15217">MSSEYNEGELRRDISSDGHLPRNIPRNTFLGIFRGNSSSVYSEEHVPRERVGPKDEDEEANRIEEIDQGSWDDLEKGSLVRYKDDGLETSPREHRTCMNTLRGCCFAFGLKELFGFGNRSYYSLRDTWRDD</sequence>
<dbReference type="EMBL" id="QGKV02000299">
    <property type="protein sequence ID" value="KAF3591147.1"/>
    <property type="molecule type" value="Genomic_DNA"/>
</dbReference>
<feature type="region of interest" description="Disordered" evidence="1">
    <location>
        <begin position="41"/>
        <end position="60"/>
    </location>
</feature>
<feature type="compositionally biased region" description="Basic and acidic residues" evidence="1">
    <location>
        <begin position="42"/>
        <end position="60"/>
    </location>
</feature>
<keyword evidence="3" id="KW-1185">Reference proteome</keyword>
<evidence type="ECO:0000313" key="2">
    <source>
        <dbReference type="EMBL" id="KAF3591147.1"/>
    </source>
</evidence>
<feature type="region of interest" description="Disordered" evidence="1">
    <location>
        <begin position="1"/>
        <end position="23"/>
    </location>
</feature>
<name>A0ABQ7E270_BRACR</name>
<accession>A0ABQ7E270</accession>
<organism evidence="2 3">
    <name type="scientific">Brassica cretica</name>
    <name type="common">Mustard</name>
    <dbReference type="NCBI Taxonomy" id="69181"/>
    <lineage>
        <taxon>Eukaryota</taxon>
        <taxon>Viridiplantae</taxon>
        <taxon>Streptophyta</taxon>
        <taxon>Embryophyta</taxon>
        <taxon>Tracheophyta</taxon>
        <taxon>Spermatophyta</taxon>
        <taxon>Magnoliopsida</taxon>
        <taxon>eudicotyledons</taxon>
        <taxon>Gunneridae</taxon>
        <taxon>Pentapetalae</taxon>
        <taxon>rosids</taxon>
        <taxon>malvids</taxon>
        <taxon>Brassicales</taxon>
        <taxon>Brassicaceae</taxon>
        <taxon>Brassiceae</taxon>
        <taxon>Brassica</taxon>
    </lineage>
</organism>
<evidence type="ECO:0000313" key="3">
    <source>
        <dbReference type="Proteomes" id="UP000266723"/>
    </source>
</evidence>